<evidence type="ECO:0000256" key="3">
    <source>
        <dbReference type="SAM" id="Phobius"/>
    </source>
</evidence>
<keyword evidence="3" id="KW-1133">Transmembrane helix</keyword>
<name>A0A916S0E7_9BACI</name>
<reference evidence="4" key="2">
    <citation type="submission" date="2020-09" db="EMBL/GenBank/DDBJ databases">
        <authorList>
            <person name="Sun Q."/>
            <person name="Zhou Y."/>
        </authorList>
    </citation>
    <scope>NUCLEOTIDE SEQUENCE</scope>
    <source>
        <strain evidence="4">CGMCC 1.12408</strain>
    </source>
</reference>
<dbReference type="InterPro" id="IPR041999">
    <property type="entry name" value="Sortase_D_1"/>
</dbReference>
<evidence type="ECO:0000256" key="1">
    <source>
        <dbReference type="ARBA" id="ARBA00022801"/>
    </source>
</evidence>
<proteinExistence type="predicted"/>
<keyword evidence="3" id="KW-0472">Membrane</keyword>
<dbReference type="Pfam" id="PF04203">
    <property type="entry name" value="Sortase"/>
    <property type="match status" value="1"/>
</dbReference>
<dbReference type="SUPFAM" id="SSF63817">
    <property type="entry name" value="Sortase"/>
    <property type="match status" value="1"/>
</dbReference>
<comment type="caution">
    <text evidence="4">The sequence shown here is derived from an EMBL/GenBank/DDBJ whole genome shotgun (WGS) entry which is preliminary data.</text>
</comment>
<dbReference type="GO" id="GO:0016787">
    <property type="term" value="F:hydrolase activity"/>
    <property type="evidence" value="ECO:0007669"/>
    <property type="project" value="UniProtKB-KW"/>
</dbReference>
<evidence type="ECO:0000313" key="4">
    <source>
        <dbReference type="EMBL" id="GGA75835.1"/>
    </source>
</evidence>
<dbReference type="AlphaFoldDB" id="A0A916S0E7"/>
<gene>
    <name evidence="4" type="primary">yhcS</name>
    <name evidence="4" type="ORF">GCM10008025_19380</name>
</gene>
<dbReference type="EMBL" id="BMEY01000008">
    <property type="protein sequence ID" value="GGA75835.1"/>
    <property type="molecule type" value="Genomic_DNA"/>
</dbReference>
<keyword evidence="1" id="KW-0378">Hydrolase</keyword>
<feature type="active site" description="Proton donor/acceptor" evidence="2">
    <location>
        <position position="118"/>
    </location>
</feature>
<dbReference type="NCBIfam" id="TIGR01076">
    <property type="entry name" value="sortase_fam"/>
    <property type="match status" value="1"/>
</dbReference>
<keyword evidence="5" id="KW-1185">Reference proteome</keyword>
<evidence type="ECO:0008006" key="6">
    <source>
        <dbReference type="Google" id="ProtNLM"/>
    </source>
</evidence>
<dbReference type="InterPro" id="IPR005754">
    <property type="entry name" value="Sortase"/>
</dbReference>
<protein>
    <recommendedName>
        <fullName evidence="6">Class D sortase</fullName>
    </recommendedName>
</protein>
<feature type="transmembrane region" description="Helical" evidence="3">
    <location>
        <begin position="6"/>
        <end position="25"/>
    </location>
</feature>
<feature type="active site" description="Acyl-thioester intermediate" evidence="2">
    <location>
        <position position="175"/>
    </location>
</feature>
<dbReference type="Gene3D" id="2.40.260.10">
    <property type="entry name" value="Sortase"/>
    <property type="match status" value="1"/>
</dbReference>
<accession>A0A916S0E7</accession>
<keyword evidence="3" id="KW-0812">Transmembrane</keyword>
<dbReference type="InterPro" id="IPR023365">
    <property type="entry name" value="Sortase_dom-sf"/>
</dbReference>
<dbReference type="RefSeq" id="WP_188384464.1">
    <property type="nucleotide sequence ID" value="NZ_BMEY01000008.1"/>
</dbReference>
<dbReference type="CDD" id="cd05828">
    <property type="entry name" value="Sortase_D_1"/>
    <property type="match status" value="1"/>
</dbReference>
<dbReference type="Proteomes" id="UP000613512">
    <property type="component" value="Unassembled WGS sequence"/>
</dbReference>
<reference evidence="4" key="1">
    <citation type="journal article" date="2014" name="Int. J. Syst. Evol. Microbiol.">
        <title>Complete genome sequence of Corynebacterium casei LMG S-19264T (=DSM 44701T), isolated from a smear-ripened cheese.</title>
        <authorList>
            <consortium name="US DOE Joint Genome Institute (JGI-PGF)"/>
            <person name="Walter F."/>
            <person name="Albersmeier A."/>
            <person name="Kalinowski J."/>
            <person name="Ruckert C."/>
        </authorList>
    </citation>
    <scope>NUCLEOTIDE SEQUENCE</scope>
    <source>
        <strain evidence="4">CGMCC 1.12408</strain>
    </source>
</reference>
<organism evidence="4 5">
    <name type="scientific">Ornithinibacillus halotolerans</name>
    <dbReference type="NCBI Taxonomy" id="1274357"/>
    <lineage>
        <taxon>Bacteria</taxon>
        <taxon>Bacillati</taxon>
        <taxon>Bacillota</taxon>
        <taxon>Bacilli</taxon>
        <taxon>Bacillales</taxon>
        <taxon>Bacillaceae</taxon>
        <taxon>Ornithinibacillus</taxon>
    </lineage>
</organism>
<evidence type="ECO:0000256" key="2">
    <source>
        <dbReference type="PIRSR" id="PIRSR605754-1"/>
    </source>
</evidence>
<sequence>MLRWIGRIFIISGLIVLITVGYLLYDFYLGSNYQTKEAHDILMNYGYNDDDIDVNKLLKRKDFEPRIGEVYGTLEIPAIELLLPIVYGSELEHLRYGIGHDPRTALPSDGEQVFLSAHNDSAFLNIGDLNPGDNIFINTPFGRFEYIIDYSEVAHESETWRVGNNDFEELVLMTCYPFFSLTRPEDRYLVYAKPV</sequence>
<evidence type="ECO:0000313" key="5">
    <source>
        <dbReference type="Proteomes" id="UP000613512"/>
    </source>
</evidence>